<organism evidence="2 3">
    <name type="scientific">Zhihengliuella halotolerans</name>
    <dbReference type="NCBI Taxonomy" id="370736"/>
    <lineage>
        <taxon>Bacteria</taxon>
        <taxon>Bacillati</taxon>
        <taxon>Actinomycetota</taxon>
        <taxon>Actinomycetes</taxon>
        <taxon>Micrococcales</taxon>
        <taxon>Micrococcaceae</taxon>
        <taxon>Zhihengliuella</taxon>
    </lineage>
</organism>
<comment type="caution">
    <text evidence="2">The sequence shown here is derived from an EMBL/GenBank/DDBJ whole genome shotgun (WGS) entry which is preliminary data.</text>
</comment>
<proteinExistence type="predicted"/>
<name>A0A4Q8AET8_9MICC</name>
<reference evidence="2 3" key="1">
    <citation type="submission" date="2019-02" db="EMBL/GenBank/DDBJ databases">
        <title>Sequencing the genomes of 1000 actinobacteria strains.</title>
        <authorList>
            <person name="Klenk H.-P."/>
        </authorList>
    </citation>
    <scope>NUCLEOTIDE SEQUENCE [LARGE SCALE GENOMIC DNA]</scope>
    <source>
        <strain evidence="2 3">DSM 17364</strain>
    </source>
</reference>
<evidence type="ECO:0000313" key="3">
    <source>
        <dbReference type="Proteomes" id="UP000292685"/>
    </source>
</evidence>
<accession>A0A4Q8AET8</accession>
<protein>
    <submittedName>
        <fullName evidence="2">Uncharacterized protein</fullName>
    </submittedName>
</protein>
<gene>
    <name evidence="2" type="ORF">EV380_1828</name>
</gene>
<dbReference type="AlphaFoldDB" id="A0A4Q8AET8"/>
<dbReference type="Proteomes" id="UP000292685">
    <property type="component" value="Unassembled WGS sequence"/>
</dbReference>
<feature type="compositionally biased region" description="Polar residues" evidence="1">
    <location>
        <begin position="20"/>
        <end position="30"/>
    </location>
</feature>
<evidence type="ECO:0000256" key="1">
    <source>
        <dbReference type="SAM" id="MobiDB-lite"/>
    </source>
</evidence>
<keyword evidence="3" id="KW-1185">Reference proteome</keyword>
<evidence type="ECO:0000313" key="2">
    <source>
        <dbReference type="EMBL" id="RZU62235.1"/>
    </source>
</evidence>
<sequence length="37" mass="3886">MSDDSDTSTTLLDAFEASCDDTSSSKQAQSEPIEDGT</sequence>
<dbReference type="EMBL" id="SHLA01000001">
    <property type="protein sequence ID" value="RZU62235.1"/>
    <property type="molecule type" value="Genomic_DNA"/>
</dbReference>
<feature type="region of interest" description="Disordered" evidence="1">
    <location>
        <begin position="1"/>
        <end position="37"/>
    </location>
</feature>